<keyword evidence="7" id="KW-0865">Zymogen</keyword>
<dbReference type="AlphaFoldDB" id="A0AAV1Y6X0"/>
<dbReference type="PROSITE" id="PS50015">
    <property type="entry name" value="SAP_B"/>
    <property type="match status" value="2"/>
</dbReference>
<evidence type="ECO:0000256" key="13">
    <source>
        <dbReference type="SAM" id="SignalP"/>
    </source>
</evidence>
<keyword evidence="3" id="KW-0645">Protease</keyword>
<dbReference type="InterPro" id="IPR008138">
    <property type="entry name" value="SapB_2"/>
</dbReference>
<comment type="subcellular location">
    <subcellularLocation>
        <location evidence="1">Secreted</location>
        <location evidence="1">Extracellular space</location>
    </subcellularLocation>
</comment>
<evidence type="ECO:0000256" key="11">
    <source>
        <dbReference type="ARBA" id="ARBA00041094"/>
    </source>
</evidence>
<feature type="signal peptide" evidence="13">
    <location>
        <begin position="1"/>
        <end position="22"/>
    </location>
</feature>
<proteinExistence type="predicted"/>
<feature type="chain" id="PRO_5043718528" description="Pulmonary surfactant-associated protein B" evidence="13">
    <location>
        <begin position="23"/>
        <end position="215"/>
    </location>
</feature>
<evidence type="ECO:0000256" key="9">
    <source>
        <dbReference type="ARBA" id="ARBA00023180"/>
    </source>
</evidence>
<dbReference type="PANTHER" id="PTHR11480:SF3">
    <property type="entry name" value="BCDNA.GH08312"/>
    <property type="match status" value="1"/>
</dbReference>
<dbReference type="Gene3D" id="1.10.225.10">
    <property type="entry name" value="Saposin-like"/>
    <property type="match status" value="2"/>
</dbReference>
<dbReference type="Pfam" id="PF03489">
    <property type="entry name" value="SapB_2"/>
    <property type="match status" value="2"/>
</dbReference>
<evidence type="ECO:0000313" key="15">
    <source>
        <dbReference type="EMBL" id="CAL0329637.1"/>
    </source>
</evidence>
<accession>A0AAV1Y6X0</accession>
<keyword evidence="8" id="KW-1015">Disulfide bond</keyword>
<dbReference type="GO" id="GO:0005764">
    <property type="term" value="C:lysosome"/>
    <property type="evidence" value="ECO:0007669"/>
    <property type="project" value="InterPro"/>
</dbReference>
<evidence type="ECO:0000256" key="5">
    <source>
        <dbReference type="ARBA" id="ARBA00022737"/>
    </source>
</evidence>
<evidence type="ECO:0000256" key="8">
    <source>
        <dbReference type="ARBA" id="ARBA00023157"/>
    </source>
</evidence>
<dbReference type="Proteomes" id="UP001497480">
    <property type="component" value="Unassembled WGS sequence"/>
</dbReference>
<keyword evidence="2" id="KW-0964">Secreted</keyword>
<sequence length="215" mass="24235">MAERLMGLLFLILLGAAWSCDARQLTIANTDQHSNDTEILVLNRKTDGCALCEQYTAEALDYLDDENNQNEIIGTLHGTCYRMLSFKKQCIELIDYYAPLFFSQVASAQPRELCKKVNLCPYSTKISSKVQENNCDFCKDTVTSLVVKLKDPDTELQILQTLLKVCDSMEKLKKNCKKMVLQYGPLLFLNAENFLKPEEICTALHACPATLVSDS</sequence>
<dbReference type="PANTHER" id="PTHR11480">
    <property type="entry name" value="SAPOSIN-RELATED"/>
    <property type="match status" value="1"/>
</dbReference>
<feature type="domain" description="Saposin B-type" evidence="14">
    <location>
        <begin position="131"/>
        <end position="211"/>
    </location>
</feature>
<comment type="function">
    <text evidence="10">Pulmonary surfactant-associated proteins promote alveolar stability by lowering the surface tension at the air-liquid interface in the peripheral air spaces. SP-B increases the collapse pressure of palmitic acid to nearly 70 millinewtons per meter.</text>
</comment>
<dbReference type="InterPro" id="IPR008139">
    <property type="entry name" value="SaposinB_dom"/>
</dbReference>
<feature type="domain" description="Saposin B-type" evidence="14">
    <location>
        <begin position="45"/>
        <end position="124"/>
    </location>
</feature>
<evidence type="ECO:0000256" key="6">
    <source>
        <dbReference type="ARBA" id="ARBA00022750"/>
    </source>
</evidence>
<evidence type="ECO:0000256" key="1">
    <source>
        <dbReference type="ARBA" id="ARBA00004239"/>
    </source>
</evidence>
<dbReference type="SUPFAM" id="SSF47862">
    <property type="entry name" value="Saposin"/>
    <property type="match status" value="2"/>
</dbReference>
<evidence type="ECO:0000259" key="14">
    <source>
        <dbReference type="PROSITE" id="PS50015"/>
    </source>
</evidence>
<dbReference type="InterPro" id="IPR051428">
    <property type="entry name" value="Sphingo_Act-Surfact_Prot"/>
</dbReference>
<organism evidence="15 16">
    <name type="scientific">Lupinus luteus</name>
    <name type="common">European yellow lupine</name>
    <dbReference type="NCBI Taxonomy" id="3873"/>
    <lineage>
        <taxon>Eukaryota</taxon>
        <taxon>Viridiplantae</taxon>
        <taxon>Streptophyta</taxon>
        <taxon>Embryophyta</taxon>
        <taxon>Tracheophyta</taxon>
        <taxon>Spermatophyta</taxon>
        <taxon>Magnoliopsida</taxon>
        <taxon>eudicotyledons</taxon>
        <taxon>Gunneridae</taxon>
        <taxon>Pentapetalae</taxon>
        <taxon>rosids</taxon>
        <taxon>fabids</taxon>
        <taxon>Fabales</taxon>
        <taxon>Fabaceae</taxon>
        <taxon>Papilionoideae</taxon>
        <taxon>50 kb inversion clade</taxon>
        <taxon>genistoids sensu lato</taxon>
        <taxon>core genistoids</taxon>
        <taxon>Genisteae</taxon>
        <taxon>Lupinus</taxon>
    </lineage>
</organism>
<reference evidence="15 16" key="1">
    <citation type="submission" date="2024-03" db="EMBL/GenBank/DDBJ databases">
        <authorList>
            <person name="Martinez-Hernandez J."/>
        </authorList>
    </citation>
    <scope>NUCLEOTIDE SEQUENCE [LARGE SCALE GENOMIC DNA]</scope>
</reference>
<dbReference type="InterPro" id="IPR008373">
    <property type="entry name" value="Saposin"/>
</dbReference>
<dbReference type="SMART" id="SM00741">
    <property type="entry name" value="SapB"/>
    <property type="match status" value="2"/>
</dbReference>
<keyword evidence="6" id="KW-0378">Hydrolase</keyword>
<keyword evidence="4 13" id="KW-0732">Signal</keyword>
<dbReference type="InterPro" id="IPR007856">
    <property type="entry name" value="SapB_1"/>
</dbReference>
<evidence type="ECO:0000313" key="16">
    <source>
        <dbReference type="Proteomes" id="UP001497480"/>
    </source>
</evidence>
<dbReference type="Pfam" id="PF05184">
    <property type="entry name" value="SapB_1"/>
    <property type="match status" value="2"/>
</dbReference>
<dbReference type="InterPro" id="IPR011001">
    <property type="entry name" value="Saposin-like"/>
</dbReference>
<dbReference type="GO" id="GO:0005576">
    <property type="term" value="C:extracellular region"/>
    <property type="evidence" value="ECO:0007669"/>
    <property type="project" value="UniProtKB-SubCell"/>
</dbReference>
<evidence type="ECO:0000256" key="4">
    <source>
        <dbReference type="ARBA" id="ARBA00022729"/>
    </source>
</evidence>
<evidence type="ECO:0000256" key="2">
    <source>
        <dbReference type="ARBA" id="ARBA00022525"/>
    </source>
</evidence>
<dbReference type="GO" id="GO:0006508">
    <property type="term" value="P:proteolysis"/>
    <property type="evidence" value="ECO:0007669"/>
    <property type="project" value="UniProtKB-KW"/>
</dbReference>
<keyword evidence="9" id="KW-0325">Glycoprotein</keyword>
<keyword evidence="16" id="KW-1185">Reference proteome</keyword>
<dbReference type="GO" id="GO:0016020">
    <property type="term" value="C:membrane"/>
    <property type="evidence" value="ECO:0007669"/>
    <property type="project" value="GOC"/>
</dbReference>
<evidence type="ECO:0000256" key="12">
    <source>
        <dbReference type="ARBA" id="ARBA00041785"/>
    </source>
</evidence>
<gene>
    <name evidence="15" type="ORF">LLUT_LOCUS30697</name>
</gene>
<evidence type="ECO:0000256" key="3">
    <source>
        <dbReference type="ARBA" id="ARBA00022670"/>
    </source>
</evidence>
<dbReference type="PRINTS" id="PR01797">
    <property type="entry name" value="SAPOSIN"/>
</dbReference>
<protein>
    <recommendedName>
        <fullName evidence="11">Pulmonary surfactant-associated protein B</fullName>
    </recommendedName>
    <alternativeName>
        <fullName evidence="12">Pulmonary surfactant-associated proteolipid SPL(Phe)</fullName>
    </alternativeName>
</protein>
<comment type="caution">
    <text evidence="15">The sequence shown here is derived from an EMBL/GenBank/DDBJ whole genome shotgun (WGS) entry which is preliminary data.</text>
</comment>
<name>A0AAV1Y6X0_LUPLU</name>
<dbReference type="GO" id="GO:0006665">
    <property type="term" value="P:sphingolipid metabolic process"/>
    <property type="evidence" value="ECO:0007669"/>
    <property type="project" value="InterPro"/>
</dbReference>
<evidence type="ECO:0000256" key="7">
    <source>
        <dbReference type="ARBA" id="ARBA00023145"/>
    </source>
</evidence>
<dbReference type="GO" id="GO:0004190">
    <property type="term" value="F:aspartic-type endopeptidase activity"/>
    <property type="evidence" value="ECO:0007669"/>
    <property type="project" value="UniProtKB-KW"/>
</dbReference>
<evidence type="ECO:0000256" key="10">
    <source>
        <dbReference type="ARBA" id="ARBA00037221"/>
    </source>
</evidence>
<dbReference type="FunFam" id="1.10.225.10:FF:000008">
    <property type="entry name" value="Pulmonary surfactant-associated protein B"/>
    <property type="match status" value="1"/>
</dbReference>
<keyword evidence="5" id="KW-0677">Repeat</keyword>
<dbReference type="EMBL" id="CAXHTB010000022">
    <property type="protein sequence ID" value="CAL0329637.1"/>
    <property type="molecule type" value="Genomic_DNA"/>
</dbReference>
<keyword evidence="6" id="KW-0064">Aspartyl protease</keyword>